<proteinExistence type="predicted"/>
<evidence type="ECO:0000256" key="1">
    <source>
        <dbReference type="SAM" id="MobiDB-lite"/>
    </source>
</evidence>
<evidence type="ECO:0000313" key="3">
    <source>
        <dbReference type="Proteomes" id="UP001465976"/>
    </source>
</evidence>
<protein>
    <submittedName>
        <fullName evidence="2">Uncharacterized protein</fullName>
    </submittedName>
</protein>
<sequence>PGDTIAEVVMRGQNAPANPPTRTSPKSMLLTIPQAVKNFYVKQTEAEEEAHEETEMNYWESEEEDSDGGEEETGFEADTEDEEDDELSEYTTDEYEELEVDMVLNNRVNLGAERSTASSRDARQKQQAGPSEEARDQ</sequence>
<feature type="compositionally biased region" description="Acidic residues" evidence="1">
    <location>
        <begin position="60"/>
        <end position="100"/>
    </location>
</feature>
<feature type="non-terminal residue" evidence="2">
    <location>
        <position position="1"/>
    </location>
</feature>
<evidence type="ECO:0000313" key="2">
    <source>
        <dbReference type="EMBL" id="KAL0562390.1"/>
    </source>
</evidence>
<gene>
    <name evidence="2" type="ORF">V5O48_019697</name>
</gene>
<reference evidence="2 3" key="1">
    <citation type="submission" date="2024-02" db="EMBL/GenBank/DDBJ databases">
        <title>A draft genome for the cacao thread blight pathogen Marasmius crinis-equi.</title>
        <authorList>
            <person name="Cohen S.P."/>
            <person name="Baruah I.K."/>
            <person name="Amoako-Attah I."/>
            <person name="Bukari Y."/>
            <person name="Meinhardt L.W."/>
            <person name="Bailey B.A."/>
        </authorList>
    </citation>
    <scope>NUCLEOTIDE SEQUENCE [LARGE SCALE GENOMIC DNA]</scope>
    <source>
        <strain evidence="2 3">GH-76</strain>
    </source>
</reference>
<feature type="non-terminal residue" evidence="2">
    <location>
        <position position="137"/>
    </location>
</feature>
<feature type="region of interest" description="Disordered" evidence="1">
    <location>
        <begin position="43"/>
        <end position="137"/>
    </location>
</feature>
<dbReference type="EMBL" id="JBAHYK010005958">
    <property type="protein sequence ID" value="KAL0562390.1"/>
    <property type="molecule type" value="Genomic_DNA"/>
</dbReference>
<organism evidence="2 3">
    <name type="scientific">Marasmius crinis-equi</name>
    <dbReference type="NCBI Taxonomy" id="585013"/>
    <lineage>
        <taxon>Eukaryota</taxon>
        <taxon>Fungi</taxon>
        <taxon>Dikarya</taxon>
        <taxon>Basidiomycota</taxon>
        <taxon>Agaricomycotina</taxon>
        <taxon>Agaricomycetes</taxon>
        <taxon>Agaricomycetidae</taxon>
        <taxon>Agaricales</taxon>
        <taxon>Marasmiineae</taxon>
        <taxon>Marasmiaceae</taxon>
        <taxon>Marasmius</taxon>
    </lineage>
</organism>
<feature type="compositionally biased region" description="Polar residues" evidence="1">
    <location>
        <begin position="115"/>
        <end position="129"/>
    </location>
</feature>
<keyword evidence="3" id="KW-1185">Reference proteome</keyword>
<dbReference type="Proteomes" id="UP001465976">
    <property type="component" value="Unassembled WGS sequence"/>
</dbReference>
<accession>A0ABR3EHP2</accession>
<feature type="region of interest" description="Disordered" evidence="1">
    <location>
        <begin position="1"/>
        <end position="28"/>
    </location>
</feature>
<name>A0ABR3EHP2_9AGAR</name>
<comment type="caution">
    <text evidence="2">The sequence shown here is derived from an EMBL/GenBank/DDBJ whole genome shotgun (WGS) entry which is preliminary data.</text>
</comment>